<dbReference type="GO" id="GO:1990075">
    <property type="term" value="C:periciliary membrane compartment"/>
    <property type="evidence" value="ECO:0007669"/>
    <property type="project" value="TreeGrafter"/>
</dbReference>
<evidence type="ECO:0000256" key="6">
    <source>
        <dbReference type="ARBA" id="ARBA00022707"/>
    </source>
</evidence>
<dbReference type="InterPro" id="IPR036850">
    <property type="entry name" value="NDK-like_dom_sf"/>
</dbReference>
<dbReference type="SUPFAM" id="SSF69340">
    <property type="entry name" value="C-terminal domain of adenylylcyclase associated protein"/>
    <property type="match status" value="1"/>
</dbReference>
<keyword evidence="5" id="KW-1003">Cell membrane</keyword>
<dbReference type="GO" id="GO:0005096">
    <property type="term" value="F:GTPase activator activity"/>
    <property type="evidence" value="ECO:0007669"/>
    <property type="project" value="UniProtKB-KW"/>
</dbReference>
<evidence type="ECO:0000256" key="8">
    <source>
        <dbReference type="ARBA" id="ARBA00023134"/>
    </source>
</evidence>
<evidence type="ECO:0000256" key="2">
    <source>
        <dbReference type="ARBA" id="ARBA00008848"/>
    </source>
</evidence>
<evidence type="ECO:0000256" key="10">
    <source>
        <dbReference type="ARBA" id="ARBA00023139"/>
    </source>
</evidence>
<dbReference type="GO" id="GO:0005525">
    <property type="term" value="F:GTP binding"/>
    <property type="evidence" value="ECO:0007669"/>
    <property type="project" value="UniProtKB-KW"/>
</dbReference>
<sequence length="592" mass="67289">MAIVISMICSTVLSIPSLVFIGVNETKRNIYNNVTEFRCEHVTRNVHEKYGLNIYLGFIGLFFVGIVISTAVIYTLIGRRIYTKIQPPQTKSMLSASQDALNYNSLLKYSKSDTNLQGRLQSRSMEDSEEMVLKKFTETNVQRSKSEAGKRKYTVSEVKKARAGLGLFVFRYYYMFVSISLVTSISFISPILILILEAAGIVTINELQPGFGFNIVLLLRRSYLFSYTINPFMFGLFDTTFRKALFGFGRSSRHEELVEEAPKQYSWDKRREINVKDYMIENQSDSTLGRVPGQVNGQQFVIQNCKNCNIYVFDYIAAINIDDCVDCNIFLGPVKSSVFIRDCKNCKIVVACQQFRTRDCSKIDIFLCCNTQPIIEASSGMKFACYQYHYPELKMQFKMAGLSVFSNNWGTIHDFSQDPDEQHYSLLPEESKVEDYIPLPSTEQFQSVAVSTSKADSVVPLTLGPRRKNSDESCLVVFFNDGKNTNSTRARQFIDKLLESQPSVVLVQTRDISMEPSDALRVFGTENYSPFVQRGAVIGLEFNGEGCIELVRSALNAFQQEQICDYFCSESRSGAEKQIEDFYNYADMQMAV</sequence>
<dbReference type="Gene3D" id="2.160.20.70">
    <property type="match status" value="1"/>
</dbReference>
<dbReference type="PANTHER" id="PTHR15440">
    <property type="entry name" value="XRP2 PROTEIN"/>
    <property type="match status" value="1"/>
</dbReference>
<dbReference type="PROSITE" id="PS51329">
    <property type="entry name" value="C_CAP_COFACTOR_C"/>
    <property type="match status" value="1"/>
</dbReference>
<proteinExistence type="inferred from homology"/>
<keyword evidence="7" id="KW-0547">Nucleotide-binding</keyword>
<reference evidence="12" key="1">
    <citation type="journal article" date="2012" name="Nature">
        <title>The oyster genome reveals stress adaptation and complexity of shell formation.</title>
        <authorList>
            <person name="Zhang G."/>
            <person name="Fang X."/>
            <person name="Guo X."/>
            <person name="Li L."/>
            <person name="Luo R."/>
            <person name="Xu F."/>
            <person name="Yang P."/>
            <person name="Zhang L."/>
            <person name="Wang X."/>
            <person name="Qi H."/>
            <person name="Xiong Z."/>
            <person name="Que H."/>
            <person name="Xie Y."/>
            <person name="Holland P.W."/>
            <person name="Paps J."/>
            <person name="Zhu Y."/>
            <person name="Wu F."/>
            <person name="Chen Y."/>
            <person name="Wang J."/>
            <person name="Peng C."/>
            <person name="Meng J."/>
            <person name="Yang L."/>
            <person name="Liu J."/>
            <person name="Wen B."/>
            <person name="Zhang N."/>
            <person name="Huang Z."/>
            <person name="Zhu Q."/>
            <person name="Feng Y."/>
            <person name="Mount A."/>
            <person name="Hedgecock D."/>
            <person name="Xu Z."/>
            <person name="Liu Y."/>
            <person name="Domazet-Loso T."/>
            <person name="Du Y."/>
            <person name="Sun X."/>
            <person name="Zhang S."/>
            <person name="Liu B."/>
            <person name="Cheng P."/>
            <person name="Jiang X."/>
            <person name="Li J."/>
            <person name="Fan D."/>
            <person name="Wang W."/>
            <person name="Fu W."/>
            <person name="Wang T."/>
            <person name="Wang B."/>
            <person name="Zhang J."/>
            <person name="Peng Z."/>
            <person name="Li Y."/>
            <person name="Li N."/>
            <person name="Wang J."/>
            <person name="Chen M."/>
            <person name="He Y."/>
            <person name="Tan F."/>
            <person name="Song X."/>
            <person name="Zheng Q."/>
            <person name="Huang R."/>
            <person name="Yang H."/>
            <person name="Du X."/>
            <person name="Chen L."/>
            <person name="Yang M."/>
            <person name="Gaffney P.M."/>
            <person name="Wang S."/>
            <person name="Luo L."/>
            <person name="She Z."/>
            <person name="Ming Y."/>
            <person name="Huang W."/>
            <person name="Zhang S."/>
            <person name="Huang B."/>
            <person name="Zhang Y."/>
            <person name="Qu T."/>
            <person name="Ni P."/>
            <person name="Miao G."/>
            <person name="Wang J."/>
            <person name="Wang Q."/>
            <person name="Steinberg C.E."/>
            <person name="Wang H."/>
            <person name="Li N."/>
            <person name="Qian L."/>
            <person name="Zhang G."/>
            <person name="Li Y."/>
            <person name="Yang H."/>
            <person name="Liu X."/>
            <person name="Wang J."/>
            <person name="Yin Y."/>
            <person name="Wang J."/>
        </authorList>
    </citation>
    <scope>NUCLEOTIDE SEQUENCE [LARGE SCALE GENOMIC DNA]</scope>
    <source>
        <strain evidence="12">05x7-T-G4-1.051#20</strain>
    </source>
</reference>
<keyword evidence="10" id="KW-0564">Palmitate</keyword>
<evidence type="ECO:0000256" key="5">
    <source>
        <dbReference type="ARBA" id="ARBA00022475"/>
    </source>
</evidence>
<keyword evidence="8" id="KW-0342">GTP-binding</keyword>
<dbReference type="InterPro" id="IPR006599">
    <property type="entry name" value="CARP_motif"/>
</dbReference>
<dbReference type="HOGENOM" id="CLU_460976_0_0_1"/>
<dbReference type="GO" id="GO:0006892">
    <property type="term" value="P:post-Golgi vesicle-mediated transport"/>
    <property type="evidence" value="ECO:0007669"/>
    <property type="project" value="TreeGrafter"/>
</dbReference>
<keyword evidence="11" id="KW-0449">Lipoprotein</keyword>
<dbReference type="InterPro" id="IPR039093">
    <property type="entry name" value="XRP2"/>
</dbReference>
<dbReference type="InterPro" id="IPR017901">
    <property type="entry name" value="C-CAP_CF_C-like"/>
</dbReference>
<keyword evidence="4" id="KW-0343">GTPase activation</keyword>
<evidence type="ECO:0000313" key="12">
    <source>
        <dbReference type="EMBL" id="EKC30628.1"/>
    </source>
</evidence>
<gene>
    <name evidence="12" type="ORF">CGI_10009165</name>
</gene>
<dbReference type="InParanoid" id="K1Q9K5"/>
<dbReference type="SMART" id="SM00673">
    <property type="entry name" value="CARP"/>
    <property type="match status" value="2"/>
</dbReference>
<dbReference type="GO" id="GO:0005929">
    <property type="term" value="C:cilium"/>
    <property type="evidence" value="ECO:0007669"/>
    <property type="project" value="TreeGrafter"/>
</dbReference>
<dbReference type="Gene3D" id="3.30.70.141">
    <property type="entry name" value="Nucleoside diphosphate kinase-like domain"/>
    <property type="match status" value="1"/>
</dbReference>
<dbReference type="FunFam" id="2.160.20.70:FF:000004">
    <property type="entry name" value="Protein XRP2"/>
    <property type="match status" value="1"/>
</dbReference>
<dbReference type="EMBL" id="JH815696">
    <property type="protein sequence ID" value="EKC30628.1"/>
    <property type="molecule type" value="Genomic_DNA"/>
</dbReference>
<keyword evidence="6" id="KW-0519">Myristate</keyword>
<dbReference type="InterPro" id="IPR036223">
    <property type="entry name" value="CAP_C_sf"/>
</dbReference>
<name>K1Q9K5_MAGGI</name>
<organism evidence="12">
    <name type="scientific">Magallana gigas</name>
    <name type="common">Pacific oyster</name>
    <name type="synonym">Crassostrea gigas</name>
    <dbReference type="NCBI Taxonomy" id="29159"/>
    <lineage>
        <taxon>Eukaryota</taxon>
        <taxon>Metazoa</taxon>
        <taxon>Spiralia</taxon>
        <taxon>Lophotrochozoa</taxon>
        <taxon>Mollusca</taxon>
        <taxon>Bivalvia</taxon>
        <taxon>Autobranchia</taxon>
        <taxon>Pteriomorphia</taxon>
        <taxon>Ostreida</taxon>
        <taxon>Ostreoidea</taxon>
        <taxon>Ostreidae</taxon>
        <taxon>Magallana</taxon>
    </lineage>
</organism>
<comment type="similarity">
    <text evidence="2">Belongs to the TBCC family.</text>
</comment>
<evidence type="ECO:0000256" key="7">
    <source>
        <dbReference type="ARBA" id="ARBA00022741"/>
    </source>
</evidence>
<dbReference type="Pfam" id="PF07986">
    <property type="entry name" value="TBCC"/>
    <property type="match status" value="1"/>
</dbReference>
<accession>K1Q9K5</accession>
<dbReference type="Gene3D" id="1.20.1070.10">
    <property type="entry name" value="Rhodopsin 7-helix transmembrane proteins"/>
    <property type="match status" value="1"/>
</dbReference>
<dbReference type="PANTHER" id="PTHR15440:SF0">
    <property type="entry name" value="PROTEIN XRP2"/>
    <property type="match status" value="1"/>
</dbReference>
<evidence type="ECO:0000256" key="11">
    <source>
        <dbReference type="ARBA" id="ARBA00023288"/>
    </source>
</evidence>
<evidence type="ECO:0000256" key="4">
    <source>
        <dbReference type="ARBA" id="ARBA00022468"/>
    </source>
</evidence>
<keyword evidence="9" id="KW-0472">Membrane</keyword>
<dbReference type="InterPro" id="IPR016098">
    <property type="entry name" value="CAP/MinC_C"/>
</dbReference>
<evidence type="ECO:0000256" key="9">
    <source>
        <dbReference type="ARBA" id="ARBA00023136"/>
    </source>
</evidence>
<comment type="subcellular location">
    <subcellularLocation>
        <location evidence="1">Cell membrane</location>
        <topology evidence="1">Lipid-anchor</topology>
        <orientation evidence="1">Cytoplasmic side</orientation>
    </subcellularLocation>
</comment>
<dbReference type="AlphaFoldDB" id="K1Q9K5"/>
<dbReference type="InterPro" id="IPR012945">
    <property type="entry name" value="Tubulin-bd_cofactor_C_dom"/>
</dbReference>
<evidence type="ECO:0000256" key="1">
    <source>
        <dbReference type="ARBA" id="ARBA00004342"/>
    </source>
</evidence>
<evidence type="ECO:0000256" key="3">
    <source>
        <dbReference type="ARBA" id="ARBA00015771"/>
    </source>
</evidence>
<protein>
    <recommendedName>
        <fullName evidence="3">Protein XRP2</fullName>
    </recommendedName>
</protein>